<protein>
    <recommendedName>
        <fullName evidence="7 8">tRNA (guanine(26)-N(2))-dimethyltransferase</fullName>
        <ecNumber evidence="7 8">2.1.1.216</ecNumber>
    </recommendedName>
    <alternativeName>
        <fullName evidence="8">tRNA 2,2-dimethylguanosine-26 methyltransferase</fullName>
    </alternativeName>
    <alternativeName>
        <fullName evidence="8">tRNA(guanine-26,N(2)-N(2)) methyltransferase</fullName>
    </alternativeName>
    <alternativeName>
        <fullName evidence="8">tRNA(m(2,2)G26)dimethyltransferase</fullName>
    </alternativeName>
</protein>
<evidence type="ECO:0000256" key="2">
    <source>
        <dbReference type="ARBA" id="ARBA00022603"/>
    </source>
</evidence>
<feature type="binding site" evidence="8">
    <location>
        <position position="243"/>
    </location>
    <ligand>
        <name>Zn(2+)</name>
        <dbReference type="ChEBI" id="CHEBI:29105"/>
    </ligand>
</feature>
<keyword evidence="3 8" id="KW-0808">Transferase</keyword>
<dbReference type="GO" id="GO:0046872">
    <property type="term" value="F:metal ion binding"/>
    <property type="evidence" value="ECO:0007669"/>
    <property type="project" value="UniProtKB-KW"/>
</dbReference>
<gene>
    <name evidence="8" type="primary">trm1</name>
    <name evidence="10" type="ORF">EF806_05170</name>
</gene>
<keyword evidence="8" id="KW-0479">Metal-binding</keyword>
<comment type="function">
    <text evidence="8">Dimethylates a single guanine residue at position 26 of a number of tRNAs using S-adenosyl-L-methionine as donor of the methyl groups.</text>
</comment>
<evidence type="ECO:0000313" key="11">
    <source>
        <dbReference type="Proteomes" id="UP000317158"/>
    </source>
</evidence>
<comment type="similarity">
    <text evidence="8 9">Belongs to the class I-like SAM-binding methyltransferase superfamily. Trm1 family.</text>
</comment>
<evidence type="ECO:0000256" key="3">
    <source>
        <dbReference type="ARBA" id="ARBA00022679"/>
    </source>
</evidence>
<dbReference type="InterPro" id="IPR029063">
    <property type="entry name" value="SAM-dependent_MTases_sf"/>
</dbReference>
<dbReference type="GO" id="GO:0160104">
    <property type="term" value="F:tRNA (guanine(26)-N2)-dimethyltransferase activity"/>
    <property type="evidence" value="ECO:0007669"/>
    <property type="project" value="UniProtKB-UniRule"/>
</dbReference>
<reference evidence="10 11" key="1">
    <citation type="journal article" date="2019" name="Nat. Microbiol.">
        <title>Wide diversity of methane and short-chain alkane metabolisms in uncultured archaea.</title>
        <authorList>
            <person name="Borrel G."/>
            <person name="Adam P.S."/>
            <person name="McKay L.J."/>
            <person name="Chen L.X."/>
            <person name="Sierra-Garcia I.N."/>
            <person name="Sieber C.M."/>
            <person name="Letourneur Q."/>
            <person name="Ghozlane A."/>
            <person name="Andersen G.L."/>
            <person name="Li W.J."/>
            <person name="Hallam S.J."/>
            <person name="Muyzer G."/>
            <person name="de Oliveira V.M."/>
            <person name="Inskeep W.P."/>
            <person name="Banfield J.F."/>
            <person name="Gribaldo S."/>
        </authorList>
    </citation>
    <scope>NUCLEOTIDE SEQUENCE [LARGE SCALE GENOMIC DNA]</scope>
    <source>
        <strain evidence="10">NM1a</strain>
    </source>
</reference>
<dbReference type="PROSITE" id="PS51626">
    <property type="entry name" value="SAM_MT_TRM1"/>
    <property type="match status" value="1"/>
</dbReference>
<keyword evidence="6 8" id="KW-0694">RNA-binding</keyword>
<dbReference type="EC" id="2.1.1.216" evidence="7 8"/>
<dbReference type="GO" id="GO:0000049">
    <property type="term" value="F:tRNA binding"/>
    <property type="evidence" value="ECO:0007669"/>
    <property type="project" value="UniProtKB-UniRule"/>
</dbReference>
<evidence type="ECO:0000256" key="6">
    <source>
        <dbReference type="ARBA" id="ARBA00022884"/>
    </source>
</evidence>
<dbReference type="Proteomes" id="UP000317158">
    <property type="component" value="Unassembled WGS sequence"/>
</dbReference>
<comment type="caution">
    <text evidence="10">The sequence shown here is derived from an EMBL/GenBank/DDBJ whole genome shotgun (WGS) entry which is preliminary data.</text>
</comment>
<dbReference type="SUPFAM" id="SSF53335">
    <property type="entry name" value="S-adenosyl-L-methionine-dependent methyltransferases"/>
    <property type="match status" value="1"/>
</dbReference>
<evidence type="ECO:0000256" key="8">
    <source>
        <dbReference type="HAMAP-Rule" id="MF_00290"/>
    </source>
</evidence>
<feature type="binding site" evidence="8">
    <location>
        <position position="41"/>
    </location>
    <ligand>
        <name>S-adenosyl-L-methionine</name>
        <dbReference type="ChEBI" id="CHEBI:59789"/>
    </ligand>
</feature>
<feature type="binding site" evidence="8">
    <location>
        <position position="263"/>
    </location>
    <ligand>
        <name>Zn(2+)</name>
        <dbReference type="ChEBI" id="CHEBI:29105"/>
    </ligand>
</feature>
<comment type="catalytic activity">
    <reaction evidence="8">
        <text>guanosine(26) in tRNA + 2 S-adenosyl-L-methionine = N(2)-dimethylguanosine(26) in tRNA + 2 S-adenosyl-L-homocysteine + 2 H(+)</text>
        <dbReference type="Rhea" id="RHEA:43140"/>
        <dbReference type="Rhea" id="RHEA-COMP:10359"/>
        <dbReference type="Rhea" id="RHEA-COMP:10360"/>
        <dbReference type="ChEBI" id="CHEBI:15378"/>
        <dbReference type="ChEBI" id="CHEBI:57856"/>
        <dbReference type="ChEBI" id="CHEBI:59789"/>
        <dbReference type="ChEBI" id="CHEBI:74269"/>
        <dbReference type="ChEBI" id="CHEBI:74513"/>
        <dbReference type="EC" id="2.1.1.216"/>
    </reaction>
</comment>
<dbReference type="EMBL" id="RXIF01000009">
    <property type="protein sequence ID" value="RZN64202.1"/>
    <property type="molecule type" value="Genomic_DNA"/>
</dbReference>
<feature type="binding site" evidence="8">
    <location>
        <position position="111"/>
    </location>
    <ligand>
        <name>S-adenosyl-L-methionine</name>
        <dbReference type="ChEBI" id="CHEBI:59789"/>
    </ligand>
</feature>
<dbReference type="InterPro" id="IPR042296">
    <property type="entry name" value="tRNA_met_Trm1_C"/>
</dbReference>
<feature type="binding site" evidence="8">
    <location>
        <position position="240"/>
    </location>
    <ligand>
        <name>Zn(2+)</name>
        <dbReference type="ChEBI" id="CHEBI:29105"/>
    </ligand>
</feature>
<name>A0A520KRH6_METT2</name>
<dbReference type="HAMAP" id="MF_00290">
    <property type="entry name" value="tRNA_dimethyltr_TRM1"/>
    <property type="match status" value="1"/>
</dbReference>
<accession>A0A520KRH6</accession>
<evidence type="ECO:0000256" key="5">
    <source>
        <dbReference type="ARBA" id="ARBA00022694"/>
    </source>
</evidence>
<keyword evidence="8" id="KW-0862">Zinc</keyword>
<dbReference type="Gene3D" id="3.30.56.70">
    <property type="entry name" value="N2,N2-dimethylguanosine tRNA methyltransferase, C-terminal domain"/>
    <property type="match status" value="1"/>
</dbReference>
<dbReference type="CDD" id="cd02440">
    <property type="entry name" value="AdoMet_MTases"/>
    <property type="match status" value="1"/>
</dbReference>
<dbReference type="AlphaFoldDB" id="A0A520KRH6"/>
<keyword evidence="5 8" id="KW-0819">tRNA processing</keyword>
<dbReference type="Gene3D" id="3.40.50.150">
    <property type="entry name" value="Vaccinia Virus protein VP39"/>
    <property type="match status" value="1"/>
</dbReference>
<dbReference type="InterPro" id="IPR002905">
    <property type="entry name" value="Trm1"/>
</dbReference>
<dbReference type="Pfam" id="PF02005">
    <property type="entry name" value="TRM"/>
    <property type="match status" value="1"/>
</dbReference>
<keyword evidence="4 8" id="KW-0949">S-adenosyl-L-methionine</keyword>
<evidence type="ECO:0000313" key="10">
    <source>
        <dbReference type="EMBL" id="RZN64202.1"/>
    </source>
</evidence>
<dbReference type="PANTHER" id="PTHR10631">
    <property type="entry name" value="N 2 ,N 2 -DIMETHYLGUANOSINE TRNA METHYLTRANSFERASE"/>
    <property type="match status" value="1"/>
</dbReference>
<evidence type="ECO:0000256" key="1">
    <source>
        <dbReference type="ARBA" id="ARBA00022555"/>
    </source>
</evidence>
<dbReference type="InterPro" id="IPR022923">
    <property type="entry name" value="TRM1_arc_bac"/>
</dbReference>
<evidence type="ECO:0000256" key="9">
    <source>
        <dbReference type="PROSITE-ProRule" id="PRU00958"/>
    </source>
</evidence>
<feature type="binding site" evidence="8">
    <location>
        <position position="260"/>
    </location>
    <ligand>
        <name>Zn(2+)</name>
        <dbReference type="ChEBI" id="CHEBI:29105"/>
    </ligand>
</feature>
<organism evidence="10 11">
    <name type="scientific">Methanoliparum thermophilum</name>
    <dbReference type="NCBI Taxonomy" id="2491083"/>
    <lineage>
        <taxon>Archaea</taxon>
        <taxon>Methanobacteriati</taxon>
        <taxon>Methanobacteriota</taxon>
        <taxon>Candidatus Methanoliparia</taxon>
        <taxon>Candidatus Methanoliparales</taxon>
        <taxon>Candidatus Methanoliparaceae</taxon>
        <taxon>Candidatus Methanoliparum</taxon>
    </lineage>
</organism>
<keyword evidence="1 8" id="KW-0820">tRNA-binding</keyword>
<proteinExistence type="inferred from homology"/>
<dbReference type="NCBIfam" id="TIGR00308">
    <property type="entry name" value="TRM1"/>
    <property type="match status" value="1"/>
</dbReference>
<feature type="binding site" evidence="8">
    <location>
        <position position="68"/>
    </location>
    <ligand>
        <name>S-adenosyl-L-methionine</name>
        <dbReference type="ChEBI" id="CHEBI:59789"/>
    </ligand>
</feature>
<feature type="binding site" evidence="8">
    <location>
        <position position="84"/>
    </location>
    <ligand>
        <name>S-adenosyl-L-methionine</name>
        <dbReference type="ChEBI" id="CHEBI:59789"/>
    </ligand>
</feature>
<keyword evidence="2 8" id="KW-0489">Methyltransferase</keyword>
<dbReference type="PANTHER" id="PTHR10631:SF3">
    <property type="entry name" value="TRNA (GUANINE(26)-N(2))-DIMETHYLTRANSFERASE"/>
    <property type="match status" value="1"/>
</dbReference>
<dbReference type="GO" id="GO:0002940">
    <property type="term" value="P:tRNA N2-guanine methylation"/>
    <property type="evidence" value="ECO:0007669"/>
    <property type="project" value="TreeGrafter"/>
</dbReference>
<evidence type="ECO:0000256" key="7">
    <source>
        <dbReference type="ARBA" id="ARBA00039099"/>
    </source>
</evidence>
<evidence type="ECO:0000256" key="4">
    <source>
        <dbReference type="ARBA" id="ARBA00022691"/>
    </source>
</evidence>
<sequence length="383" mass="43641">MYYSDGNIVLEGTTDIWLPPNTKMKKSSDFVFYNPFMELNRDLSILFLKIIAEKNYTFLDALAGTGVRGIRVANEVGLNVTLNDINNIAYDVMKKNASLNNVDIDIRCSNAKVLLTKERFDIVDIDPFGSPIFFIDDACYSTKKILCITATDTASLVGSHPPSCLRKYFAKAFMTDFYPEIGVRILIGAIARISSVYMKSIEPLFSHCTRHYIRTYLRIVKGKERVNNMLNNKIGFILYCKNCLNREFSYGIISPSEKICPYCSGRMYAIGPLWLGELHDKEVIGRMLQELNLIRLNTEREVRKLLEFCKDEVSVPGFYDYHSIAKIHKIKLKSIKSVISNLIIAGYKASRTHFMGTGIKTDANIHEFLRALRGDGNNNRIQR</sequence>
<comment type="caution">
    <text evidence="8">Lacks conserved residue(s) required for the propagation of feature annotation.</text>
</comment>